<sequence>MDDVSCVLAIVQGNGISRLCITGERGSRYKPHFFLPEAHTSLARAEEVSAALGFDTVVRVDATGFAGGIQASWNSQTIHVCVHHIHSRCLTLASGGSFWVTMVPLCESSLCFQG</sequence>
<dbReference type="AlphaFoldDB" id="A0A8T2XUS1"/>
<dbReference type="Proteomes" id="UP000807159">
    <property type="component" value="Chromosome 10"/>
</dbReference>
<accession>A0A8T2XUS1</accession>
<comment type="caution">
    <text evidence="1">The sequence shown here is derived from an EMBL/GenBank/DDBJ whole genome shotgun (WGS) entry which is preliminary data.</text>
</comment>
<reference evidence="1" key="1">
    <citation type="journal article" date="2021" name="J. Hered.">
        <title>Genome Assembly of Salicaceae Populus deltoides (Eastern Cottonwood) I-69 Based on Nanopore Sequencing and Hi-C Technologies.</title>
        <authorList>
            <person name="Bai S."/>
            <person name="Wu H."/>
            <person name="Zhang J."/>
            <person name="Pan Z."/>
            <person name="Zhao W."/>
            <person name="Li Z."/>
            <person name="Tong C."/>
        </authorList>
    </citation>
    <scope>NUCLEOTIDE SEQUENCE</scope>
    <source>
        <tissue evidence="1">Leaf</tissue>
    </source>
</reference>
<proteinExistence type="predicted"/>
<evidence type="ECO:0000313" key="2">
    <source>
        <dbReference type="Proteomes" id="UP000807159"/>
    </source>
</evidence>
<protein>
    <submittedName>
        <fullName evidence="1">Uncharacterized protein</fullName>
    </submittedName>
</protein>
<evidence type="ECO:0000313" key="1">
    <source>
        <dbReference type="EMBL" id="KAH8496507.1"/>
    </source>
</evidence>
<gene>
    <name evidence="1" type="ORF">H0E87_019316</name>
</gene>
<organism evidence="1 2">
    <name type="scientific">Populus deltoides</name>
    <name type="common">Eastern poplar</name>
    <name type="synonym">Eastern cottonwood</name>
    <dbReference type="NCBI Taxonomy" id="3696"/>
    <lineage>
        <taxon>Eukaryota</taxon>
        <taxon>Viridiplantae</taxon>
        <taxon>Streptophyta</taxon>
        <taxon>Embryophyta</taxon>
        <taxon>Tracheophyta</taxon>
        <taxon>Spermatophyta</taxon>
        <taxon>Magnoliopsida</taxon>
        <taxon>eudicotyledons</taxon>
        <taxon>Gunneridae</taxon>
        <taxon>Pentapetalae</taxon>
        <taxon>rosids</taxon>
        <taxon>fabids</taxon>
        <taxon>Malpighiales</taxon>
        <taxon>Salicaceae</taxon>
        <taxon>Saliceae</taxon>
        <taxon>Populus</taxon>
    </lineage>
</organism>
<keyword evidence="2" id="KW-1185">Reference proteome</keyword>
<dbReference type="EMBL" id="JACEGQ020000010">
    <property type="protein sequence ID" value="KAH8496507.1"/>
    <property type="molecule type" value="Genomic_DNA"/>
</dbReference>
<name>A0A8T2XUS1_POPDE</name>